<organism evidence="8 9">
    <name type="scientific">Dethiosulfatarculus sandiegensis</name>
    <dbReference type="NCBI Taxonomy" id="1429043"/>
    <lineage>
        <taxon>Bacteria</taxon>
        <taxon>Pseudomonadati</taxon>
        <taxon>Thermodesulfobacteriota</taxon>
        <taxon>Desulfarculia</taxon>
        <taxon>Desulfarculales</taxon>
        <taxon>Desulfarculaceae</taxon>
        <taxon>Dethiosulfatarculus</taxon>
    </lineage>
</organism>
<dbReference type="GO" id="GO:0003735">
    <property type="term" value="F:structural constituent of ribosome"/>
    <property type="evidence" value="ECO:0007669"/>
    <property type="project" value="InterPro"/>
</dbReference>
<dbReference type="FunFam" id="3.30.230.10:FF:000001">
    <property type="entry name" value="30S ribosomal protein S9"/>
    <property type="match status" value="1"/>
</dbReference>
<evidence type="ECO:0000256" key="5">
    <source>
        <dbReference type="HAMAP-Rule" id="MF_00532"/>
    </source>
</evidence>
<keyword evidence="9" id="KW-1185">Reference proteome</keyword>
<evidence type="ECO:0000256" key="3">
    <source>
        <dbReference type="ARBA" id="ARBA00023274"/>
    </source>
</evidence>
<gene>
    <name evidence="5" type="primary">rpsI</name>
    <name evidence="8" type="ORF">X474_24535</name>
</gene>
<dbReference type="InterPro" id="IPR014721">
    <property type="entry name" value="Ribsml_uS5_D2-typ_fold_subgr"/>
</dbReference>
<evidence type="ECO:0000256" key="6">
    <source>
        <dbReference type="RuleBase" id="RU003815"/>
    </source>
</evidence>
<evidence type="ECO:0000313" key="8">
    <source>
        <dbReference type="EMBL" id="KIX11429.1"/>
    </source>
</evidence>
<comment type="caution">
    <text evidence="8">The sequence shown here is derived from an EMBL/GenBank/DDBJ whole genome shotgun (WGS) entry which is preliminary data.</text>
</comment>
<evidence type="ECO:0000256" key="2">
    <source>
        <dbReference type="ARBA" id="ARBA00022980"/>
    </source>
</evidence>
<dbReference type="InterPro" id="IPR020574">
    <property type="entry name" value="Ribosomal_uS9_CS"/>
</dbReference>
<dbReference type="EMBL" id="AZAC01000056">
    <property type="protein sequence ID" value="KIX11429.1"/>
    <property type="molecule type" value="Genomic_DNA"/>
</dbReference>
<dbReference type="HAMAP" id="MF_00532_B">
    <property type="entry name" value="Ribosomal_uS9_B"/>
    <property type="match status" value="1"/>
</dbReference>
<dbReference type="RefSeq" id="WP_044352026.1">
    <property type="nucleotide sequence ID" value="NZ_AZAC01000056.1"/>
</dbReference>
<dbReference type="PATRIC" id="fig|1429043.3.peg.5192"/>
<dbReference type="GO" id="GO:0006412">
    <property type="term" value="P:translation"/>
    <property type="evidence" value="ECO:0007669"/>
    <property type="project" value="UniProtKB-UniRule"/>
</dbReference>
<keyword evidence="3 5" id="KW-0687">Ribonucleoprotein</keyword>
<accession>A0A0D2IZI8</accession>
<comment type="similarity">
    <text evidence="1 5 6">Belongs to the universal ribosomal protein uS9 family.</text>
</comment>
<dbReference type="Pfam" id="PF00380">
    <property type="entry name" value="Ribosomal_S9"/>
    <property type="match status" value="1"/>
</dbReference>
<dbReference type="STRING" id="1429043.X474_24535"/>
<proteinExistence type="inferred from homology"/>
<dbReference type="GO" id="GO:0003723">
    <property type="term" value="F:RNA binding"/>
    <property type="evidence" value="ECO:0007669"/>
    <property type="project" value="TreeGrafter"/>
</dbReference>
<dbReference type="InParanoid" id="A0A0D2IZI8"/>
<dbReference type="AlphaFoldDB" id="A0A0D2IZI8"/>
<sequence>MSEQRYYATGKRKTSIARCWLLPGEGNITVNKRPADKYFHREVDGFVLRQPLNLTETLGQFDVMVNVRGGGDSGQAGAIRHGIARALLEYNPELRGVLKKAGFLTRDPRKKERKKYGQRGARARFQYSKR</sequence>
<dbReference type="FunCoup" id="A0A0D2IZI8">
    <property type="interactions" value="728"/>
</dbReference>
<dbReference type="SUPFAM" id="SSF54211">
    <property type="entry name" value="Ribosomal protein S5 domain 2-like"/>
    <property type="match status" value="1"/>
</dbReference>
<dbReference type="PANTHER" id="PTHR21569:SF1">
    <property type="entry name" value="SMALL RIBOSOMAL SUBUNIT PROTEIN US9M"/>
    <property type="match status" value="1"/>
</dbReference>
<evidence type="ECO:0000256" key="4">
    <source>
        <dbReference type="ARBA" id="ARBA00035259"/>
    </source>
</evidence>
<dbReference type="InterPro" id="IPR000754">
    <property type="entry name" value="Ribosomal_uS9"/>
</dbReference>
<dbReference type="PANTHER" id="PTHR21569">
    <property type="entry name" value="RIBOSOMAL PROTEIN S9"/>
    <property type="match status" value="1"/>
</dbReference>
<evidence type="ECO:0000256" key="1">
    <source>
        <dbReference type="ARBA" id="ARBA00005251"/>
    </source>
</evidence>
<name>A0A0D2IZI8_9BACT</name>
<dbReference type="Proteomes" id="UP000032233">
    <property type="component" value="Unassembled WGS sequence"/>
</dbReference>
<dbReference type="Gene3D" id="3.30.230.10">
    <property type="match status" value="1"/>
</dbReference>
<evidence type="ECO:0000313" key="9">
    <source>
        <dbReference type="Proteomes" id="UP000032233"/>
    </source>
</evidence>
<dbReference type="GO" id="GO:0022627">
    <property type="term" value="C:cytosolic small ribosomal subunit"/>
    <property type="evidence" value="ECO:0007669"/>
    <property type="project" value="TreeGrafter"/>
</dbReference>
<dbReference type="InterPro" id="IPR020568">
    <property type="entry name" value="Ribosomal_Su5_D2-typ_SF"/>
</dbReference>
<keyword evidence="2 5" id="KW-0689">Ribosomal protein</keyword>
<reference evidence="8 9" key="1">
    <citation type="submission" date="2013-11" db="EMBL/GenBank/DDBJ databases">
        <title>Metagenomic analysis of a methanogenic consortium involved in long chain n-alkane degradation.</title>
        <authorList>
            <person name="Davidova I.A."/>
            <person name="Callaghan A.V."/>
            <person name="Wawrik B."/>
            <person name="Pruitt S."/>
            <person name="Marks C."/>
            <person name="Duncan K.E."/>
            <person name="Suflita J.M."/>
        </authorList>
    </citation>
    <scope>NUCLEOTIDE SEQUENCE [LARGE SCALE GENOMIC DNA]</scope>
    <source>
        <strain evidence="8 9">SPR</strain>
    </source>
</reference>
<evidence type="ECO:0000256" key="7">
    <source>
        <dbReference type="SAM" id="MobiDB-lite"/>
    </source>
</evidence>
<dbReference type="InterPro" id="IPR023035">
    <property type="entry name" value="Ribosomal_uS9_bac/plastid"/>
</dbReference>
<protein>
    <recommendedName>
        <fullName evidence="4 5">Small ribosomal subunit protein uS9</fullName>
    </recommendedName>
</protein>
<dbReference type="NCBIfam" id="NF001099">
    <property type="entry name" value="PRK00132.1"/>
    <property type="match status" value="1"/>
</dbReference>
<dbReference type="OrthoDB" id="9803965at2"/>
<dbReference type="PROSITE" id="PS00360">
    <property type="entry name" value="RIBOSOMAL_S9"/>
    <property type="match status" value="1"/>
</dbReference>
<feature type="region of interest" description="Disordered" evidence="7">
    <location>
        <begin position="108"/>
        <end position="130"/>
    </location>
</feature>